<feature type="compositionally biased region" description="Low complexity" evidence="3">
    <location>
        <begin position="74"/>
        <end position="87"/>
    </location>
</feature>
<evidence type="ECO:0000256" key="2">
    <source>
        <dbReference type="ARBA" id="ARBA00023163"/>
    </source>
</evidence>
<proteinExistence type="predicted"/>
<feature type="region of interest" description="Disordered" evidence="3">
    <location>
        <begin position="46"/>
        <end position="350"/>
    </location>
</feature>
<accession>A0A1Q8CE24</accession>
<organism evidence="5 6">
    <name type="scientific">Actinophytocola xanthii</name>
    <dbReference type="NCBI Taxonomy" id="1912961"/>
    <lineage>
        <taxon>Bacteria</taxon>
        <taxon>Bacillati</taxon>
        <taxon>Actinomycetota</taxon>
        <taxon>Actinomycetes</taxon>
        <taxon>Pseudonocardiales</taxon>
        <taxon>Pseudonocardiaceae</taxon>
    </lineage>
</organism>
<dbReference type="AlphaFoldDB" id="A0A1Q8CE24"/>
<dbReference type="EMBL" id="MSIE01000059">
    <property type="protein sequence ID" value="OLF12582.1"/>
    <property type="molecule type" value="Genomic_DNA"/>
</dbReference>
<dbReference type="STRING" id="1912961.BU204_28475"/>
<evidence type="ECO:0000256" key="3">
    <source>
        <dbReference type="SAM" id="MobiDB-lite"/>
    </source>
</evidence>
<comment type="caution">
    <text evidence="5">The sequence shown here is derived from an EMBL/GenBank/DDBJ whole genome shotgun (WGS) entry which is preliminary data.</text>
</comment>
<feature type="compositionally biased region" description="Pro residues" evidence="3">
    <location>
        <begin position="144"/>
        <end position="155"/>
    </location>
</feature>
<feature type="compositionally biased region" description="Low complexity" evidence="3">
    <location>
        <begin position="305"/>
        <end position="332"/>
    </location>
</feature>
<protein>
    <recommendedName>
        <fullName evidence="7">Zinc-finger domain-containing protein</fullName>
    </recommendedName>
</protein>
<keyword evidence="2" id="KW-0804">Transcription</keyword>
<feature type="compositionally biased region" description="Polar residues" evidence="3">
    <location>
        <begin position="389"/>
        <end position="398"/>
    </location>
</feature>
<evidence type="ECO:0008006" key="7">
    <source>
        <dbReference type="Google" id="ProtNLM"/>
    </source>
</evidence>
<evidence type="ECO:0000256" key="4">
    <source>
        <dbReference type="SAM" id="Phobius"/>
    </source>
</evidence>
<reference evidence="5 6" key="1">
    <citation type="submission" date="2016-12" db="EMBL/GenBank/DDBJ databases">
        <title>The draft genome sequence of Actinophytocola sp. 11-183.</title>
        <authorList>
            <person name="Wang W."/>
            <person name="Yuan L."/>
        </authorList>
    </citation>
    <scope>NUCLEOTIDE SEQUENCE [LARGE SCALE GENOMIC DNA]</scope>
    <source>
        <strain evidence="5 6">11-183</strain>
    </source>
</reference>
<keyword evidence="4" id="KW-0472">Membrane</keyword>
<keyword evidence="4" id="KW-0812">Transmembrane</keyword>
<feature type="region of interest" description="Disordered" evidence="3">
    <location>
        <begin position="380"/>
        <end position="400"/>
    </location>
</feature>
<feature type="transmembrane region" description="Helical" evidence="4">
    <location>
        <begin position="357"/>
        <end position="377"/>
    </location>
</feature>
<keyword evidence="4" id="KW-1133">Transmembrane helix</keyword>
<evidence type="ECO:0000313" key="5">
    <source>
        <dbReference type="EMBL" id="OLF12582.1"/>
    </source>
</evidence>
<name>A0A1Q8CE24_9PSEU</name>
<keyword evidence="6" id="KW-1185">Reference proteome</keyword>
<keyword evidence="1" id="KW-0805">Transcription regulation</keyword>
<sequence length="508" mass="51270">MDVGAYVLGILDEPDEAAYEKHFAQCEQCRREFIELADMPAALDMLKPGKAAPPAPPPLSDLIDFSKLGPPPTSRRSSPRTASMPSMPAVPPQQRPAGATQPHKVPPRPGAHPPTNGGPRPVPGHAPPAGAGPRANGSARPILPGRPNPATPPPGADGTGRRLPAVPPPGAAPHGRPRPDGTGRHQPATPPGGTPAGGRPDGTGRHKPATPPAGSPVAGRSRVEGTGRHKPATPPAGTPIAGRTRAEGTGQHPAATGTGRHKPATPPAGTPAAGRAGQPPATNRPEGTGRHKPAGTRAGGADVQASSPALTPAARPATKPTAKAPAKASKAPAKPPTKARDSLPAGRAGGRRMAKPMWLSAAAVVAVAMVVGVVISLSGGGEPGDQVAVPSTQATTAPSDAVAGAHTVNGTDPETGITAIITVEPVADGTEVDLLLYEVDGQRQGTLYAVSRFGEHKRVTAWRSPPGGAGAREAVRASGIVDMSQQDIIRFELIDEQEGIAPVLEVPI</sequence>
<dbReference type="Proteomes" id="UP000185596">
    <property type="component" value="Unassembled WGS sequence"/>
</dbReference>
<evidence type="ECO:0000256" key="1">
    <source>
        <dbReference type="ARBA" id="ARBA00023015"/>
    </source>
</evidence>
<feature type="compositionally biased region" description="Low complexity" evidence="3">
    <location>
        <begin position="127"/>
        <end position="141"/>
    </location>
</feature>
<gene>
    <name evidence="5" type="ORF">BU204_28475</name>
</gene>
<dbReference type="Gene3D" id="1.10.10.1320">
    <property type="entry name" value="Anti-sigma factor, zinc-finger domain"/>
    <property type="match status" value="1"/>
</dbReference>
<feature type="compositionally biased region" description="Low complexity" evidence="3">
    <location>
        <begin position="270"/>
        <end position="281"/>
    </location>
</feature>
<dbReference type="InterPro" id="IPR041916">
    <property type="entry name" value="Anti_sigma_zinc_sf"/>
</dbReference>
<evidence type="ECO:0000313" key="6">
    <source>
        <dbReference type="Proteomes" id="UP000185596"/>
    </source>
</evidence>